<dbReference type="GO" id="GO:0005829">
    <property type="term" value="C:cytosol"/>
    <property type="evidence" value="ECO:0007669"/>
    <property type="project" value="TreeGrafter"/>
</dbReference>
<dbReference type="EC" id="5.3.1.1" evidence="3 9"/>
<comment type="similarity">
    <text evidence="2 9 10">Belongs to the triosephosphate isomerase family.</text>
</comment>
<dbReference type="GO" id="GO:0046166">
    <property type="term" value="P:glyceraldehyde-3-phosphate biosynthetic process"/>
    <property type="evidence" value="ECO:0007669"/>
    <property type="project" value="TreeGrafter"/>
</dbReference>
<evidence type="ECO:0000256" key="4">
    <source>
        <dbReference type="ARBA" id="ARBA00019397"/>
    </source>
</evidence>
<dbReference type="AlphaFoldDB" id="A0A917F075"/>
<keyword evidence="8 9" id="KW-0413">Isomerase</keyword>
<dbReference type="Proteomes" id="UP000660110">
    <property type="component" value="Unassembled WGS sequence"/>
</dbReference>
<reference evidence="11" key="1">
    <citation type="journal article" date="2014" name="Int. J. Syst. Evol. Microbiol.">
        <title>Complete genome sequence of Corynebacterium casei LMG S-19264T (=DSM 44701T), isolated from a smear-ripened cheese.</title>
        <authorList>
            <consortium name="US DOE Joint Genome Institute (JGI-PGF)"/>
            <person name="Walter F."/>
            <person name="Albersmeier A."/>
            <person name="Kalinowski J."/>
            <person name="Ruckert C."/>
        </authorList>
    </citation>
    <scope>NUCLEOTIDE SEQUENCE</scope>
    <source>
        <strain evidence="11">CGMCC 1.12153</strain>
    </source>
</reference>
<dbReference type="SUPFAM" id="SSF51351">
    <property type="entry name" value="Triosephosphate isomerase (TIM)"/>
    <property type="match status" value="1"/>
</dbReference>
<dbReference type="RefSeq" id="WP_188378679.1">
    <property type="nucleotide sequence ID" value="NZ_BMEL01000004.1"/>
</dbReference>
<evidence type="ECO:0000256" key="1">
    <source>
        <dbReference type="ARBA" id="ARBA00004680"/>
    </source>
</evidence>
<comment type="subcellular location">
    <subcellularLocation>
        <location evidence="9 10">Cytoplasm</location>
    </subcellularLocation>
</comment>
<evidence type="ECO:0000256" key="5">
    <source>
        <dbReference type="ARBA" id="ARBA00022432"/>
    </source>
</evidence>
<gene>
    <name evidence="9 11" type="primary">tpiA</name>
    <name evidence="11" type="ORF">GCM10010954_33760</name>
</gene>
<evidence type="ECO:0000256" key="7">
    <source>
        <dbReference type="ARBA" id="ARBA00023152"/>
    </source>
</evidence>
<evidence type="ECO:0000256" key="8">
    <source>
        <dbReference type="ARBA" id="ARBA00023235"/>
    </source>
</evidence>
<feature type="active site" description="Electrophile" evidence="9">
    <location>
        <position position="95"/>
    </location>
</feature>
<dbReference type="GO" id="GO:0006096">
    <property type="term" value="P:glycolytic process"/>
    <property type="evidence" value="ECO:0007669"/>
    <property type="project" value="UniProtKB-UniRule"/>
</dbReference>
<comment type="caution">
    <text evidence="11">The sequence shown here is derived from an EMBL/GenBank/DDBJ whole genome shotgun (WGS) entry which is preliminary data.</text>
</comment>
<organism evidence="11 12">
    <name type="scientific">Halobacillus andaensis</name>
    <dbReference type="NCBI Taxonomy" id="1176239"/>
    <lineage>
        <taxon>Bacteria</taxon>
        <taxon>Bacillati</taxon>
        <taxon>Bacillota</taxon>
        <taxon>Bacilli</taxon>
        <taxon>Bacillales</taxon>
        <taxon>Bacillaceae</taxon>
        <taxon>Halobacillus</taxon>
    </lineage>
</organism>
<reference evidence="11" key="2">
    <citation type="submission" date="2020-09" db="EMBL/GenBank/DDBJ databases">
        <authorList>
            <person name="Sun Q."/>
            <person name="Zhou Y."/>
        </authorList>
    </citation>
    <scope>NUCLEOTIDE SEQUENCE</scope>
    <source>
        <strain evidence="11">CGMCC 1.12153</strain>
    </source>
</reference>
<keyword evidence="9" id="KW-0597">Phosphoprotein</keyword>
<evidence type="ECO:0000313" key="12">
    <source>
        <dbReference type="Proteomes" id="UP000660110"/>
    </source>
</evidence>
<feature type="binding site" evidence="9">
    <location>
        <position position="173"/>
    </location>
    <ligand>
        <name>substrate</name>
    </ligand>
</feature>
<feature type="binding site" evidence="9">
    <location>
        <begin position="234"/>
        <end position="235"/>
    </location>
    <ligand>
        <name>substrate</name>
    </ligand>
</feature>
<dbReference type="GO" id="GO:0019563">
    <property type="term" value="P:glycerol catabolic process"/>
    <property type="evidence" value="ECO:0007669"/>
    <property type="project" value="TreeGrafter"/>
</dbReference>
<evidence type="ECO:0000256" key="3">
    <source>
        <dbReference type="ARBA" id="ARBA00011940"/>
    </source>
</evidence>
<dbReference type="InterPro" id="IPR035990">
    <property type="entry name" value="TIM_sf"/>
</dbReference>
<dbReference type="NCBIfam" id="TIGR00419">
    <property type="entry name" value="tim"/>
    <property type="match status" value="1"/>
</dbReference>
<evidence type="ECO:0000313" key="11">
    <source>
        <dbReference type="EMBL" id="GGF31828.1"/>
    </source>
</evidence>
<dbReference type="EMBL" id="BMEL01000004">
    <property type="protein sequence ID" value="GGF31828.1"/>
    <property type="molecule type" value="Genomic_DNA"/>
</dbReference>
<accession>A0A917F075</accession>
<comment type="catalytic activity">
    <reaction evidence="9 10">
        <text>D-glyceraldehyde 3-phosphate = dihydroxyacetone phosphate</text>
        <dbReference type="Rhea" id="RHEA:18585"/>
        <dbReference type="ChEBI" id="CHEBI:57642"/>
        <dbReference type="ChEBI" id="CHEBI:59776"/>
        <dbReference type="EC" id="5.3.1.1"/>
    </reaction>
</comment>
<dbReference type="FunFam" id="3.20.20.70:FF:000016">
    <property type="entry name" value="Triosephosphate isomerase"/>
    <property type="match status" value="1"/>
</dbReference>
<name>A0A917F075_HALAA</name>
<comment type="function">
    <text evidence="9">Involved in the gluconeogenesis. Catalyzes stereospecifically the conversion of dihydroxyacetone phosphate (DHAP) to D-glyceraldehyde-3-phosphate (G3P).</text>
</comment>
<dbReference type="InterPro" id="IPR013785">
    <property type="entry name" value="Aldolase_TIM"/>
</dbReference>
<keyword evidence="5 9" id="KW-0312">Gluconeogenesis</keyword>
<dbReference type="InterPro" id="IPR022896">
    <property type="entry name" value="TrioseP_Isoase_bac/euk"/>
</dbReference>
<dbReference type="PANTHER" id="PTHR21139:SF42">
    <property type="entry name" value="TRIOSEPHOSPHATE ISOMERASE"/>
    <property type="match status" value="1"/>
</dbReference>
<keyword evidence="7 9" id="KW-0324">Glycolysis</keyword>
<dbReference type="InterPro" id="IPR000652">
    <property type="entry name" value="Triosephosphate_isomerase"/>
</dbReference>
<dbReference type="PROSITE" id="PS00171">
    <property type="entry name" value="TIM_1"/>
    <property type="match status" value="1"/>
</dbReference>
<comment type="pathway">
    <text evidence="9 10">Carbohydrate biosynthesis; gluconeogenesis.</text>
</comment>
<evidence type="ECO:0000256" key="9">
    <source>
        <dbReference type="HAMAP-Rule" id="MF_00147"/>
    </source>
</evidence>
<dbReference type="CDD" id="cd00311">
    <property type="entry name" value="TIM"/>
    <property type="match status" value="1"/>
</dbReference>
<feature type="binding site" evidence="9">
    <location>
        <position position="213"/>
    </location>
    <ligand>
        <name>substrate</name>
    </ligand>
</feature>
<dbReference type="HAMAP" id="MF_00147_B">
    <property type="entry name" value="TIM_B"/>
    <property type="match status" value="1"/>
</dbReference>
<comment type="pathway">
    <text evidence="1 9 10">Carbohydrate degradation; glycolysis; D-glyceraldehyde 3-phosphate from glycerone phosphate: step 1/1.</text>
</comment>
<feature type="modified residue" description="Phosphoserine" evidence="9">
    <location>
        <position position="213"/>
    </location>
</feature>
<keyword evidence="12" id="KW-1185">Reference proteome</keyword>
<evidence type="ECO:0000256" key="2">
    <source>
        <dbReference type="ARBA" id="ARBA00007422"/>
    </source>
</evidence>
<feature type="active site" description="Proton acceptor" evidence="9">
    <location>
        <position position="167"/>
    </location>
</feature>
<dbReference type="Gene3D" id="3.20.20.70">
    <property type="entry name" value="Aldolase class I"/>
    <property type="match status" value="1"/>
</dbReference>
<proteinExistence type="inferred from homology"/>
<dbReference type="Pfam" id="PF00121">
    <property type="entry name" value="TIM"/>
    <property type="match status" value="1"/>
</dbReference>
<dbReference type="PANTHER" id="PTHR21139">
    <property type="entry name" value="TRIOSEPHOSPHATE ISOMERASE"/>
    <property type="match status" value="1"/>
</dbReference>
<dbReference type="GO" id="GO:0004807">
    <property type="term" value="F:triose-phosphate isomerase activity"/>
    <property type="evidence" value="ECO:0007669"/>
    <property type="project" value="UniProtKB-UniRule"/>
</dbReference>
<sequence>MRKQVIAGNWKMNKTHTEAEDFIQTAKNEVPSSDQVESVVCAPFPFLQKLVEETKGTSLEIGAQNMHFEESGAFTGEVSPVMLNELGVKYVVLGHSERREIFKETDEEVNKKVHAAFKHDLTPIVCVGESLAQREANQTMDHVENQVKQAFEGLTDEQASKVIVAYEPIWAIGTGRTATSEQANEVCTHIRRVLIDFYGSEVADEVRIQYGGSVKPANVDELLSQSDIDGALVGGASLEADSFLKLVEAGKHE</sequence>
<keyword evidence="6 9" id="KW-0963">Cytoplasm</keyword>
<dbReference type="PROSITE" id="PS51440">
    <property type="entry name" value="TIM_2"/>
    <property type="match status" value="1"/>
</dbReference>
<protein>
    <recommendedName>
        <fullName evidence="4 9">Triosephosphate isomerase</fullName>
        <shortName evidence="9">TIM</shortName>
        <shortName evidence="9">TPI</shortName>
        <ecNumber evidence="3 9">5.3.1.1</ecNumber>
    </recommendedName>
    <alternativeName>
        <fullName evidence="9">Triose-phosphate isomerase</fullName>
    </alternativeName>
</protein>
<comment type="subunit">
    <text evidence="9 10">Homodimer.</text>
</comment>
<dbReference type="GO" id="GO:0006094">
    <property type="term" value="P:gluconeogenesis"/>
    <property type="evidence" value="ECO:0007669"/>
    <property type="project" value="UniProtKB-UniRule"/>
</dbReference>
<feature type="binding site" evidence="9">
    <location>
        <begin position="9"/>
        <end position="11"/>
    </location>
    <ligand>
        <name>substrate</name>
    </ligand>
</feature>
<dbReference type="InterPro" id="IPR020861">
    <property type="entry name" value="Triosephosphate_isomerase_AS"/>
</dbReference>
<evidence type="ECO:0000256" key="10">
    <source>
        <dbReference type="RuleBase" id="RU363013"/>
    </source>
</evidence>
<evidence type="ECO:0000256" key="6">
    <source>
        <dbReference type="ARBA" id="ARBA00022490"/>
    </source>
</evidence>